<organism evidence="1 2">
    <name type="scientific">Croceibacterium mercuriale</name>
    <dbReference type="NCBI Taxonomy" id="1572751"/>
    <lineage>
        <taxon>Bacteria</taxon>
        <taxon>Pseudomonadati</taxon>
        <taxon>Pseudomonadota</taxon>
        <taxon>Alphaproteobacteria</taxon>
        <taxon>Sphingomonadales</taxon>
        <taxon>Erythrobacteraceae</taxon>
        <taxon>Croceibacterium</taxon>
    </lineage>
</organism>
<dbReference type="Proteomes" id="UP000030988">
    <property type="component" value="Unassembled WGS sequence"/>
</dbReference>
<dbReference type="AlphaFoldDB" id="A0A0B2BYQ7"/>
<accession>A0A0B2BYQ7</accession>
<proteinExistence type="predicted"/>
<keyword evidence="2" id="KW-1185">Reference proteome</keyword>
<dbReference type="STRING" id="1572751.PK98_14150"/>
<dbReference type="EMBL" id="JTDN01000002">
    <property type="protein sequence ID" value="KHL24980.1"/>
    <property type="molecule type" value="Genomic_DNA"/>
</dbReference>
<comment type="caution">
    <text evidence="1">The sequence shown here is derived from an EMBL/GenBank/DDBJ whole genome shotgun (WGS) entry which is preliminary data.</text>
</comment>
<protein>
    <submittedName>
        <fullName evidence="1">Uncharacterized protein</fullName>
    </submittedName>
</protein>
<evidence type="ECO:0000313" key="2">
    <source>
        <dbReference type="Proteomes" id="UP000030988"/>
    </source>
</evidence>
<gene>
    <name evidence="1" type="ORF">PK98_14150</name>
</gene>
<name>A0A0B2BYQ7_9SPHN</name>
<sequence length="96" mass="11048">MFRLQGYMDRASHQRLITLSLAVLDRAAYGSAQKQADTEEVRLALSVLWCLLQDRPALLDYWHKAKNVSGHPWESCREPYYKIAAACRKEGWLAPI</sequence>
<reference evidence="1 2" key="1">
    <citation type="submission" date="2014-11" db="EMBL/GenBank/DDBJ databases">
        <title>Draft genome sequence of Kirrobacter mercurialis.</title>
        <authorList>
            <person name="Coil D.A."/>
            <person name="Eisen J.A."/>
        </authorList>
    </citation>
    <scope>NUCLEOTIDE SEQUENCE [LARGE SCALE GENOMIC DNA]</scope>
    <source>
        <strain evidence="1 2">Coronado</strain>
    </source>
</reference>
<evidence type="ECO:0000313" key="1">
    <source>
        <dbReference type="EMBL" id="KHL24980.1"/>
    </source>
</evidence>